<evidence type="ECO:0000313" key="1">
    <source>
        <dbReference type="EMBL" id="AQP50822.1"/>
    </source>
</evidence>
<evidence type="ECO:0000313" key="2">
    <source>
        <dbReference type="Proteomes" id="UP000188235"/>
    </source>
</evidence>
<name>A0A1Q2CXG6_9ACTN</name>
<dbReference type="AlphaFoldDB" id="A0A1Q2CXG6"/>
<accession>A0A1Q2CXG6</accession>
<protein>
    <submittedName>
        <fullName evidence="1">Uncharacterized protein</fullName>
    </submittedName>
</protein>
<dbReference type="RefSeq" id="WP_077349536.1">
    <property type="nucleotide sequence ID" value="NZ_CP019607.1"/>
</dbReference>
<dbReference type="Proteomes" id="UP000188235">
    <property type="component" value="Chromosome"/>
</dbReference>
<organism evidence="1 2">
    <name type="scientific">Tessaracoccus flavescens</name>
    <dbReference type="NCBI Taxonomy" id="399497"/>
    <lineage>
        <taxon>Bacteria</taxon>
        <taxon>Bacillati</taxon>
        <taxon>Actinomycetota</taxon>
        <taxon>Actinomycetes</taxon>
        <taxon>Propionibacteriales</taxon>
        <taxon>Propionibacteriaceae</taxon>
        <taxon>Tessaracoccus</taxon>
    </lineage>
</organism>
<proteinExistence type="predicted"/>
<dbReference type="OrthoDB" id="3265338at2"/>
<gene>
    <name evidence="1" type="ORF">BW733_08265</name>
</gene>
<dbReference type="EMBL" id="CP019607">
    <property type="protein sequence ID" value="AQP50822.1"/>
    <property type="molecule type" value="Genomic_DNA"/>
</dbReference>
<dbReference type="KEGG" id="tfa:BW733_08265"/>
<sequence>MEDWTLASSLVRRWARAPLDPQVNIPGLEALLEEAGSIRDPRLRGEVEQLFRISRASFQDPAPRPEPARGDDVLTAVNLISRMMWGAHDAGASPSDEGISALAAELDDLASASAELAALDLTDLCRSQAIGRLVRYGSDGVSPARLDLLRRLFALDPATVMPRAYLMALSPFAESVVTAGRADLWQEIVTDFRARVGDQVPGDILMTLASLALPVVSDDSRWYRAEQTWDQAELLLDDARRGVEPLPAPYTDPLSVDLGLAYLRNRDLDERPFLDVVTEVYDRLYARVQTVSRPDLLTQFALFLARLRVNPRHAATIARDWADRALLDQTASRDDQVEGLAERFDSALGITRAMELVLNLRGGDDDRVMAVVDAAAPDQLPSSLELIVGEGRSPGLAERLDAAGRANADPHLGTALRLTAAAVLARSDPAAGTERFGELGGLGSGGSDEPEDLARFRFTVSQAVMPEWESPPEGIEPVDGVPLELYSDDPSKRLWAVESQFGGPAFMSALAPLDIFRENIPVLEELYSRGIADIDENVVEASVIFARRIIYGFQQHDLRDESLTWARRVAADLQHATTPRAVRARVLALHDIVREAERPEAEQAAGLMRELLRDNDADYAIVERALLLHTTHDWEEDLEPKMRTSEELIPMLIGAIEHDEYEQQDWSSLIRDHAMWLFHRYADASNWTDAVRVAGIFLQWPGDTLVYELNGVESVILRLQGHLVGMDQVTANLAHRLIDQAWDRIGELGQPSVALVEARGAVNAASDLIEQDPDAGSLVYWEALPRYRQAIDAYLADRGDERRPNLHASLAQHASSAFTHVWDRDHESQAPAGTKWLRTARAIVAFLRAGTQDLEVDVDRHLGSMVQLAALGHVFRPLDDRALVDELYERLAPLTDVERDGQHRVGIFQLLAGVGGRLASLERVQEVGQALDAERRSGSRRRADPGPLLVALAELRAAYDESGNQGLADGLVEWSRWLLYQSMLDDAATPRQPYNASPRAAASYLALRVHGLDPDGDVQVRELVEWATHAHGFMSSTDTENRRRVFDLLAPLVDPSRDDAETFARHHQKVQRGKLFGLF</sequence>
<reference evidence="1 2" key="1">
    <citation type="journal article" date="2008" name="Int. J. Syst. Evol. Microbiol.">
        <title>Tessaracoccus flavescens sp. nov., isolated from marine sediment.</title>
        <authorList>
            <person name="Lee D.W."/>
            <person name="Lee S.D."/>
        </authorList>
    </citation>
    <scope>NUCLEOTIDE SEQUENCE [LARGE SCALE GENOMIC DNA]</scope>
    <source>
        <strain evidence="1 2">SST-39T</strain>
    </source>
</reference>
<keyword evidence="2" id="KW-1185">Reference proteome</keyword>